<reference evidence="1" key="1">
    <citation type="journal article" date="2021" name="Proc. Natl. Acad. Sci. U.S.A.">
        <title>A Catalog of Tens of Thousands of Viruses from Human Metagenomes Reveals Hidden Associations with Chronic Diseases.</title>
        <authorList>
            <person name="Tisza M.J."/>
            <person name="Buck C.B."/>
        </authorList>
    </citation>
    <scope>NUCLEOTIDE SEQUENCE</scope>
    <source>
        <strain evidence="1">CtxkP1</strain>
    </source>
</reference>
<protein>
    <submittedName>
        <fullName evidence="1">Uncharacterized protein</fullName>
    </submittedName>
</protein>
<name>A0A8S5QT82_9CAUD</name>
<proteinExistence type="predicted"/>
<sequence>MKRVNTKRLPADVHSFVCIKATPPFFLLIPTLETALIFHTNCP</sequence>
<organism evidence="1">
    <name type="scientific">Podoviridae sp. ctxkP1</name>
    <dbReference type="NCBI Taxonomy" id="2826591"/>
    <lineage>
        <taxon>Viruses</taxon>
        <taxon>Duplodnaviria</taxon>
        <taxon>Heunggongvirae</taxon>
        <taxon>Uroviricota</taxon>
        <taxon>Caudoviricetes</taxon>
    </lineage>
</organism>
<dbReference type="EMBL" id="BK015719">
    <property type="protein sequence ID" value="DAE21868.1"/>
    <property type="molecule type" value="Genomic_DNA"/>
</dbReference>
<evidence type="ECO:0000313" key="1">
    <source>
        <dbReference type="EMBL" id="DAE21868.1"/>
    </source>
</evidence>
<accession>A0A8S5QT82</accession>